<dbReference type="Proteomes" id="UP001234989">
    <property type="component" value="Chromosome 1"/>
</dbReference>
<dbReference type="AlphaFoldDB" id="A0AAF0PUD9"/>
<organism evidence="1 2">
    <name type="scientific">Solanum verrucosum</name>
    <dbReference type="NCBI Taxonomy" id="315347"/>
    <lineage>
        <taxon>Eukaryota</taxon>
        <taxon>Viridiplantae</taxon>
        <taxon>Streptophyta</taxon>
        <taxon>Embryophyta</taxon>
        <taxon>Tracheophyta</taxon>
        <taxon>Spermatophyta</taxon>
        <taxon>Magnoliopsida</taxon>
        <taxon>eudicotyledons</taxon>
        <taxon>Gunneridae</taxon>
        <taxon>Pentapetalae</taxon>
        <taxon>asterids</taxon>
        <taxon>lamiids</taxon>
        <taxon>Solanales</taxon>
        <taxon>Solanaceae</taxon>
        <taxon>Solanoideae</taxon>
        <taxon>Solaneae</taxon>
        <taxon>Solanum</taxon>
    </lineage>
</organism>
<protein>
    <submittedName>
        <fullName evidence="1">Uncharacterized protein</fullName>
    </submittedName>
</protein>
<keyword evidence="2" id="KW-1185">Reference proteome</keyword>
<proteinExistence type="predicted"/>
<gene>
    <name evidence="1" type="ORF">MTR67_001504</name>
</gene>
<evidence type="ECO:0000313" key="1">
    <source>
        <dbReference type="EMBL" id="WMV08119.1"/>
    </source>
</evidence>
<reference evidence="1" key="1">
    <citation type="submission" date="2023-08" db="EMBL/GenBank/DDBJ databases">
        <title>A de novo genome assembly of Solanum verrucosum Schlechtendal, a Mexican diploid species geographically isolated from the other diploid A-genome species in potato relatives.</title>
        <authorList>
            <person name="Hosaka K."/>
        </authorList>
    </citation>
    <scope>NUCLEOTIDE SEQUENCE</scope>
    <source>
        <tissue evidence="1">Young leaves</tissue>
    </source>
</reference>
<dbReference type="EMBL" id="CP133612">
    <property type="protein sequence ID" value="WMV08119.1"/>
    <property type="molecule type" value="Genomic_DNA"/>
</dbReference>
<sequence length="45" mass="5009">MSEPPANRTTSSNFAYTEPLEWSIEHITVCPSCARYLKVSITCSS</sequence>
<evidence type="ECO:0000313" key="2">
    <source>
        <dbReference type="Proteomes" id="UP001234989"/>
    </source>
</evidence>
<accession>A0AAF0PUD9</accession>
<name>A0AAF0PUD9_SOLVR</name>